<accession>A0ABD0K156</accession>
<name>A0ABD0K156_9CAEN</name>
<reference evidence="1 2" key="1">
    <citation type="journal article" date="2023" name="Sci. Data">
        <title>Genome assembly of the Korean intertidal mud-creeper Batillaria attramentaria.</title>
        <authorList>
            <person name="Patra A.K."/>
            <person name="Ho P.T."/>
            <person name="Jun S."/>
            <person name="Lee S.J."/>
            <person name="Kim Y."/>
            <person name="Won Y.J."/>
        </authorList>
    </citation>
    <scope>NUCLEOTIDE SEQUENCE [LARGE SCALE GENOMIC DNA]</scope>
    <source>
        <strain evidence="1">Wonlab-2016</strain>
    </source>
</reference>
<comment type="caution">
    <text evidence="1">The sequence shown here is derived from an EMBL/GenBank/DDBJ whole genome shotgun (WGS) entry which is preliminary data.</text>
</comment>
<protein>
    <recommendedName>
        <fullName evidence="3">C6 domain-containing protein</fullName>
    </recommendedName>
</protein>
<evidence type="ECO:0000313" key="2">
    <source>
        <dbReference type="Proteomes" id="UP001519460"/>
    </source>
</evidence>
<dbReference type="AlphaFoldDB" id="A0ABD0K156"/>
<evidence type="ECO:0008006" key="3">
    <source>
        <dbReference type="Google" id="ProtNLM"/>
    </source>
</evidence>
<gene>
    <name evidence="1" type="ORF">BaRGS_00028051</name>
</gene>
<organism evidence="1 2">
    <name type="scientific">Batillaria attramentaria</name>
    <dbReference type="NCBI Taxonomy" id="370345"/>
    <lineage>
        <taxon>Eukaryota</taxon>
        <taxon>Metazoa</taxon>
        <taxon>Spiralia</taxon>
        <taxon>Lophotrochozoa</taxon>
        <taxon>Mollusca</taxon>
        <taxon>Gastropoda</taxon>
        <taxon>Caenogastropoda</taxon>
        <taxon>Sorbeoconcha</taxon>
        <taxon>Cerithioidea</taxon>
        <taxon>Batillariidae</taxon>
        <taxon>Batillaria</taxon>
    </lineage>
</organism>
<sequence>MPIFTGNLHIRNCNHNGMDVLETGSFEIFCDGINQAPNMTWTVIPKGGAEQEIATCGQSTCETTPIDVINGFIALRHHTTVSVEIRSNHRSWAGATIKCMTNNVNMASCQLRVI</sequence>
<dbReference type="Proteomes" id="UP001519460">
    <property type="component" value="Unassembled WGS sequence"/>
</dbReference>
<evidence type="ECO:0000313" key="1">
    <source>
        <dbReference type="EMBL" id="KAK7480683.1"/>
    </source>
</evidence>
<feature type="non-terminal residue" evidence="1">
    <location>
        <position position="114"/>
    </location>
</feature>
<dbReference type="EMBL" id="JACVVK020000276">
    <property type="protein sequence ID" value="KAK7480683.1"/>
    <property type="molecule type" value="Genomic_DNA"/>
</dbReference>
<keyword evidence="2" id="KW-1185">Reference proteome</keyword>
<proteinExistence type="predicted"/>